<evidence type="ECO:0000313" key="2">
    <source>
        <dbReference type="Proteomes" id="UP000070700"/>
    </source>
</evidence>
<dbReference type="Proteomes" id="UP000070700">
    <property type="component" value="Unassembled WGS sequence"/>
</dbReference>
<keyword evidence="2" id="KW-1185">Reference proteome</keyword>
<protein>
    <submittedName>
        <fullName evidence="1">Uncharacterized protein</fullName>
    </submittedName>
</protein>
<evidence type="ECO:0000313" key="1">
    <source>
        <dbReference type="EMBL" id="KUJ11516.1"/>
    </source>
</evidence>
<dbReference type="RefSeq" id="XP_018065871.1">
    <property type="nucleotide sequence ID" value="XM_018205999.1"/>
</dbReference>
<dbReference type="InParanoid" id="A0A194WU79"/>
<proteinExistence type="predicted"/>
<dbReference type="KEGG" id="psco:LY89DRAFT_226827"/>
<gene>
    <name evidence="1" type="ORF">LY89DRAFT_226827</name>
</gene>
<sequence length="93" mass="10797">MLPHLHSREFFRYKVNNFQSCLIPLSHKPRNVSIVIMSLICACTRLSGIAAPPHEQPPISRTLHIRIRTSSFYDWTLEIKLPHTQPKEVKIPL</sequence>
<dbReference type="GeneID" id="28815725"/>
<reference evidence="1 2" key="1">
    <citation type="submission" date="2015-10" db="EMBL/GenBank/DDBJ databases">
        <title>Full genome of DAOMC 229536 Phialocephala scopiformis, a fungal endophyte of spruce producing the potent anti-insectan compound rugulosin.</title>
        <authorList>
            <consortium name="DOE Joint Genome Institute"/>
            <person name="Walker A.K."/>
            <person name="Frasz S.L."/>
            <person name="Seifert K.A."/>
            <person name="Miller J.D."/>
            <person name="Mondo S.J."/>
            <person name="Labutti K."/>
            <person name="Lipzen A."/>
            <person name="Dockter R."/>
            <person name="Kennedy M."/>
            <person name="Grigoriev I.V."/>
            <person name="Spatafora J.W."/>
        </authorList>
    </citation>
    <scope>NUCLEOTIDE SEQUENCE [LARGE SCALE GENOMIC DNA]</scope>
    <source>
        <strain evidence="1 2">CBS 120377</strain>
    </source>
</reference>
<organism evidence="1 2">
    <name type="scientific">Mollisia scopiformis</name>
    <name type="common">Conifer needle endophyte fungus</name>
    <name type="synonym">Phialocephala scopiformis</name>
    <dbReference type="NCBI Taxonomy" id="149040"/>
    <lineage>
        <taxon>Eukaryota</taxon>
        <taxon>Fungi</taxon>
        <taxon>Dikarya</taxon>
        <taxon>Ascomycota</taxon>
        <taxon>Pezizomycotina</taxon>
        <taxon>Leotiomycetes</taxon>
        <taxon>Helotiales</taxon>
        <taxon>Mollisiaceae</taxon>
        <taxon>Mollisia</taxon>
    </lineage>
</organism>
<dbReference type="AlphaFoldDB" id="A0A194WU79"/>
<name>A0A194WU79_MOLSC</name>
<dbReference type="EMBL" id="KQ947426">
    <property type="protein sequence ID" value="KUJ11516.1"/>
    <property type="molecule type" value="Genomic_DNA"/>
</dbReference>
<accession>A0A194WU79</accession>